<accession>A0ABT9KSR7</accession>
<comment type="caution">
    <text evidence="5">The sequence shown here is derived from an EMBL/GenBank/DDBJ whole genome shotgun (WGS) entry which is preliminary data.</text>
</comment>
<evidence type="ECO:0000259" key="4">
    <source>
        <dbReference type="SMART" id="SM00079"/>
    </source>
</evidence>
<dbReference type="InterPro" id="IPR001638">
    <property type="entry name" value="Solute-binding_3/MltF_N"/>
</dbReference>
<evidence type="ECO:0000313" key="6">
    <source>
        <dbReference type="Proteomes" id="UP001234880"/>
    </source>
</evidence>
<protein>
    <submittedName>
        <fullName evidence="5">Polar amino acid transport system substrate-binding protein</fullName>
    </submittedName>
</protein>
<dbReference type="PANTHER" id="PTHR35936:SF17">
    <property type="entry name" value="ARGININE-BINDING EXTRACELLULAR PROTEIN ARTP"/>
    <property type="match status" value="1"/>
</dbReference>
<dbReference type="EMBL" id="JAURUE010000001">
    <property type="protein sequence ID" value="MDP9611492.1"/>
    <property type="molecule type" value="Genomic_DNA"/>
</dbReference>
<proteinExistence type="predicted"/>
<name>A0ABT9KSR7_9ACTN</name>
<dbReference type="Gene3D" id="3.40.190.10">
    <property type="entry name" value="Periplasmic binding protein-like II"/>
    <property type="match status" value="2"/>
</dbReference>
<keyword evidence="1 2" id="KW-0732">Signal</keyword>
<gene>
    <name evidence="5" type="ORF">JOF35_003769</name>
</gene>
<evidence type="ECO:0000259" key="3">
    <source>
        <dbReference type="SMART" id="SM00062"/>
    </source>
</evidence>
<feature type="domain" description="Solute-binding protein family 3/N-terminal" evidence="3">
    <location>
        <begin position="55"/>
        <end position="284"/>
    </location>
</feature>
<dbReference type="Proteomes" id="UP001234880">
    <property type="component" value="Unassembled WGS sequence"/>
</dbReference>
<feature type="domain" description="Ionotropic glutamate receptor C-terminal" evidence="4">
    <location>
        <begin position="55"/>
        <end position="283"/>
    </location>
</feature>
<evidence type="ECO:0000313" key="5">
    <source>
        <dbReference type="EMBL" id="MDP9611492.1"/>
    </source>
</evidence>
<dbReference type="PANTHER" id="PTHR35936">
    <property type="entry name" value="MEMBRANE-BOUND LYTIC MUREIN TRANSGLYCOSYLASE F"/>
    <property type="match status" value="1"/>
</dbReference>
<dbReference type="InterPro" id="IPR001320">
    <property type="entry name" value="Iontro_rcpt_C"/>
</dbReference>
<evidence type="ECO:0000256" key="1">
    <source>
        <dbReference type="ARBA" id="ARBA00022729"/>
    </source>
</evidence>
<sequence length="291" mass="30777">MHLLNRPLATALCSAVALCAALTGCSPQPEEKASGKDGTATSCTPGGLATKVPGKLTVGTDRPAYAPWFADDDPSNGKGFESAVAYAVAKRLGYDRDDVVWQNVPFNSSFAPGAKKFDFDINQVSISEARKKAVAFSSGYYDVRQAVVALKSSKAAKARSLAGLKDLKLGAQVGTTSLDVINDLVEPTQRPAVYQRNDFAKSALKNGQVDAIVVDLPTAFYITGAEVPEAKVVGQFPTSRRNTERFGLVLDRDSGLTSCVSAAVDALRETGTLATLEKKWLSEAVDAPVLT</sequence>
<evidence type="ECO:0000256" key="2">
    <source>
        <dbReference type="SAM" id="SignalP"/>
    </source>
</evidence>
<keyword evidence="6" id="KW-1185">Reference proteome</keyword>
<feature type="signal peptide" evidence="2">
    <location>
        <begin position="1"/>
        <end position="20"/>
    </location>
</feature>
<dbReference type="CDD" id="cd13530">
    <property type="entry name" value="PBP2_peptides_like"/>
    <property type="match status" value="1"/>
</dbReference>
<dbReference type="RefSeq" id="WP_064458674.1">
    <property type="nucleotide sequence ID" value="NZ_JAURUE010000001.1"/>
</dbReference>
<organism evidence="5 6">
    <name type="scientific">Streptomyces demainii</name>
    <dbReference type="NCBI Taxonomy" id="588122"/>
    <lineage>
        <taxon>Bacteria</taxon>
        <taxon>Bacillati</taxon>
        <taxon>Actinomycetota</taxon>
        <taxon>Actinomycetes</taxon>
        <taxon>Kitasatosporales</taxon>
        <taxon>Streptomycetaceae</taxon>
        <taxon>Streptomyces</taxon>
    </lineage>
</organism>
<feature type="chain" id="PRO_5047374670" evidence="2">
    <location>
        <begin position="21"/>
        <end position="291"/>
    </location>
</feature>
<dbReference type="PROSITE" id="PS51257">
    <property type="entry name" value="PROKAR_LIPOPROTEIN"/>
    <property type="match status" value="1"/>
</dbReference>
<dbReference type="SMART" id="SM00062">
    <property type="entry name" value="PBPb"/>
    <property type="match status" value="1"/>
</dbReference>
<dbReference type="SUPFAM" id="SSF53850">
    <property type="entry name" value="Periplasmic binding protein-like II"/>
    <property type="match status" value="1"/>
</dbReference>
<reference evidence="5 6" key="1">
    <citation type="submission" date="2023-07" db="EMBL/GenBank/DDBJ databases">
        <title>Sequencing the genomes of 1000 actinobacteria strains.</title>
        <authorList>
            <person name="Klenk H.-P."/>
        </authorList>
    </citation>
    <scope>NUCLEOTIDE SEQUENCE [LARGE SCALE GENOMIC DNA]</scope>
    <source>
        <strain evidence="5 6">DSM 41600</strain>
    </source>
</reference>
<dbReference type="SMART" id="SM00079">
    <property type="entry name" value="PBPe"/>
    <property type="match status" value="1"/>
</dbReference>
<dbReference type="Pfam" id="PF00497">
    <property type="entry name" value="SBP_bac_3"/>
    <property type="match status" value="1"/>
</dbReference>